<reference evidence="2 3" key="1">
    <citation type="submission" date="2017-12" db="EMBL/GenBank/DDBJ databases">
        <title>Kangiella profundi FT102 completed genome.</title>
        <authorList>
            <person name="Xu J."/>
            <person name="Wang J."/>
            <person name="Lu Y."/>
        </authorList>
    </citation>
    <scope>NUCLEOTIDE SEQUENCE [LARGE SCALE GENOMIC DNA]</scope>
    <source>
        <strain evidence="2 3">FT102</strain>
    </source>
</reference>
<dbReference type="CDD" id="cd02968">
    <property type="entry name" value="SCO"/>
    <property type="match status" value="1"/>
</dbReference>
<keyword evidence="3" id="KW-1185">Reference proteome</keyword>
<name>A0A2K9B3H3_9GAMM</name>
<sequence>MKKWFQLSLATLLTAFISAASASDKVEMLPEDSIYHLNNEWVTQDEQTINIKSFAGKRQLISLIYTHCMHTCPTIVATMQNIEKQLPEDVLANTEFVLVSLTPNSDTPKVLKEFAEKRKLDPKRWTLLTGDKQDVRSLAMALNVRYKKSEDNEVAHSNVFTLLDEKGRILFQEVGDINKVDETVEKIVSR</sequence>
<dbReference type="EMBL" id="CP025120">
    <property type="protein sequence ID" value="AUD79468.1"/>
    <property type="molecule type" value="Genomic_DNA"/>
</dbReference>
<comment type="similarity">
    <text evidence="1">Belongs to the SCO1/2 family.</text>
</comment>
<organism evidence="2 3">
    <name type="scientific">Kangiella profundi</name>
    <dbReference type="NCBI Taxonomy" id="1561924"/>
    <lineage>
        <taxon>Bacteria</taxon>
        <taxon>Pseudomonadati</taxon>
        <taxon>Pseudomonadota</taxon>
        <taxon>Gammaproteobacteria</taxon>
        <taxon>Kangiellales</taxon>
        <taxon>Kangiellaceae</taxon>
        <taxon>Kangiella</taxon>
    </lineage>
</organism>
<dbReference type="Proteomes" id="UP000232693">
    <property type="component" value="Chromosome"/>
</dbReference>
<dbReference type="Pfam" id="PF02630">
    <property type="entry name" value="SCO1-SenC"/>
    <property type="match status" value="1"/>
</dbReference>
<evidence type="ECO:0000256" key="1">
    <source>
        <dbReference type="ARBA" id="ARBA00010996"/>
    </source>
</evidence>
<dbReference type="RefSeq" id="WP_106647279.1">
    <property type="nucleotide sequence ID" value="NZ_BMGO01000001.1"/>
</dbReference>
<dbReference type="Gene3D" id="3.40.30.10">
    <property type="entry name" value="Glutaredoxin"/>
    <property type="match status" value="1"/>
</dbReference>
<dbReference type="KEGG" id="kpd:CW740_09535"/>
<gene>
    <name evidence="2" type="ORF">CW740_09535</name>
</gene>
<proteinExistence type="inferred from homology"/>
<protein>
    <submittedName>
        <fullName evidence="2">SCO family protein</fullName>
    </submittedName>
</protein>
<dbReference type="AlphaFoldDB" id="A0A2K9B3H3"/>
<dbReference type="InterPro" id="IPR036249">
    <property type="entry name" value="Thioredoxin-like_sf"/>
</dbReference>
<dbReference type="InterPro" id="IPR003782">
    <property type="entry name" value="SCO1/SenC"/>
</dbReference>
<accession>A0A2K9B3H3</accession>
<evidence type="ECO:0000313" key="2">
    <source>
        <dbReference type="EMBL" id="AUD79468.1"/>
    </source>
</evidence>
<evidence type="ECO:0000313" key="3">
    <source>
        <dbReference type="Proteomes" id="UP000232693"/>
    </source>
</evidence>
<dbReference type="OrthoDB" id="5567697at2"/>
<dbReference type="SUPFAM" id="SSF52833">
    <property type="entry name" value="Thioredoxin-like"/>
    <property type="match status" value="1"/>
</dbReference>
<dbReference type="PANTHER" id="PTHR12151">
    <property type="entry name" value="ELECTRON TRANSPORT PROTIN SCO1/SENC FAMILY MEMBER"/>
    <property type="match status" value="1"/>
</dbReference>
<dbReference type="PANTHER" id="PTHR12151:SF25">
    <property type="entry name" value="LINALOOL DEHYDRATASE_ISOMERASE DOMAIN-CONTAINING PROTEIN"/>
    <property type="match status" value="1"/>
</dbReference>